<evidence type="ECO:0000313" key="3">
    <source>
        <dbReference type="EMBL" id="MBM6576373.1"/>
    </source>
</evidence>
<name>A0ABS2D657_9SPHN</name>
<keyword evidence="1" id="KW-0812">Transmembrane</keyword>
<evidence type="ECO:0000313" key="4">
    <source>
        <dbReference type="Proteomes" id="UP000763641"/>
    </source>
</evidence>
<sequence>MVVRAALGAGLPLAGTGCAIRPDLLARLAARRGGDPFDPACMVEDYELGLAIARLGESGIFARVGDGEGSVVAVRSYFPDTLTAAVRQKARWMCGIALSGWDRTGWSRAGALADHWMRMKDRSAPLAVLVLAASYLALVLWAAAALVHWAHGIPVPATGDVLDELLTINAGLLGWRCLMRTVLTARAYGWRESLWSVPRLIVGNVVAIRAARRALGRYLLTLRGVRPTWDKTVHAFPETDAPERS</sequence>
<dbReference type="InterPro" id="IPR001173">
    <property type="entry name" value="Glyco_trans_2-like"/>
</dbReference>
<comment type="caution">
    <text evidence="3">The sequence shown here is derived from an EMBL/GenBank/DDBJ whole genome shotgun (WGS) entry which is preliminary data.</text>
</comment>
<dbReference type="EMBL" id="JAFEMC010000002">
    <property type="protein sequence ID" value="MBM6576373.1"/>
    <property type="molecule type" value="Genomic_DNA"/>
</dbReference>
<dbReference type="Pfam" id="PF13632">
    <property type="entry name" value="Glyco_trans_2_3"/>
    <property type="match status" value="1"/>
</dbReference>
<proteinExistence type="predicted"/>
<accession>A0ABS2D657</accession>
<evidence type="ECO:0000256" key="1">
    <source>
        <dbReference type="SAM" id="Phobius"/>
    </source>
</evidence>
<dbReference type="PROSITE" id="PS51257">
    <property type="entry name" value="PROKAR_LIPOPROTEIN"/>
    <property type="match status" value="1"/>
</dbReference>
<feature type="transmembrane region" description="Helical" evidence="1">
    <location>
        <begin position="126"/>
        <end position="150"/>
    </location>
</feature>
<keyword evidence="1" id="KW-1133">Transmembrane helix</keyword>
<gene>
    <name evidence="3" type="ORF">ILT43_08305</name>
</gene>
<organism evidence="3 4">
    <name type="scientific">Sphingomonas longa</name>
    <dbReference type="NCBI Taxonomy" id="2778730"/>
    <lineage>
        <taxon>Bacteria</taxon>
        <taxon>Pseudomonadati</taxon>
        <taxon>Pseudomonadota</taxon>
        <taxon>Alphaproteobacteria</taxon>
        <taxon>Sphingomonadales</taxon>
        <taxon>Sphingomonadaceae</taxon>
        <taxon>Sphingomonas</taxon>
    </lineage>
</organism>
<feature type="domain" description="Glycosyltransferase 2-like" evidence="2">
    <location>
        <begin position="2"/>
        <end position="142"/>
    </location>
</feature>
<protein>
    <submittedName>
        <fullName evidence="3">Glycosyltransferase</fullName>
    </submittedName>
</protein>
<dbReference type="RefSeq" id="WP_204198355.1">
    <property type="nucleotide sequence ID" value="NZ_JAFEMC010000002.1"/>
</dbReference>
<evidence type="ECO:0000259" key="2">
    <source>
        <dbReference type="Pfam" id="PF13632"/>
    </source>
</evidence>
<keyword evidence="1" id="KW-0472">Membrane</keyword>
<dbReference type="Proteomes" id="UP000763641">
    <property type="component" value="Unassembled WGS sequence"/>
</dbReference>
<reference evidence="3 4" key="1">
    <citation type="submission" date="2020-12" db="EMBL/GenBank/DDBJ databases">
        <title>Sphingomonas sp.</title>
        <authorList>
            <person name="Kim M.K."/>
        </authorList>
    </citation>
    <scope>NUCLEOTIDE SEQUENCE [LARGE SCALE GENOMIC DNA]</scope>
    <source>
        <strain evidence="3 4">BT552</strain>
    </source>
</reference>
<keyword evidence="4" id="KW-1185">Reference proteome</keyword>